<dbReference type="CDD" id="cd06257">
    <property type="entry name" value="DnaJ"/>
    <property type="match status" value="1"/>
</dbReference>
<dbReference type="SMART" id="SM00271">
    <property type="entry name" value="DnaJ"/>
    <property type="match status" value="1"/>
</dbReference>
<dbReference type="Pfam" id="PF00226">
    <property type="entry name" value="DnaJ"/>
    <property type="match status" value="1"/>
</dbReference>
<dbReference type="PROSITE" id="PS50076">
    <property type="entry name" value="DNAJ_2"/>
    <property type="match status" value="1"/>
</dbReference>
<accession>A7SBT2</accession>
<keyword evidence="4" id="KW-1185">Reference proteome</keyword>
<name>A7SBT2_NEMVE</name>
<dbReference type="eggNOG" id="KOG1150">
    <property type="taxonomic scope" value="Eukaryota"/>
</dbReference>
<dbReference type="SUPFAM" id="SSF46565">
    <property type="entry name" value="Chaperone J-domain"/>
    <property type="match status" value="1"/>
</dbReference>
<feature type="region of interest" description="Disordered" evidence="1">
    <location>
        <begin position="169"/>
        <end position="224"/>
    </location>
</feature>
<reference evidence="3 4" key="1">
    <citation type="journal article" date="2007" name="Science">
        <title>Sea anemone genome reveals ancestral eumetazoan gene repertoire and genomic organization.</title>
        <authorList>
            <person name="Putnam N.H."/>
            <person name="Srivastava M."/>
            <person name="Hellsten U."/>
            <person name="Dirks B."/>
            <person name="Chapman J."/>
            <person name="Salamov A."/>
            <person name="Terry A."/>
            <person name="Shapiro H."/>
            <person name="Lindquist E."/>
            <person name="Kapitonov V.V."/>
            <person name="Jurka J."/>
            <person name="Genikhovich G."/>
            <person name="Grigoriev I.V."/>
            <person name="Lucas S.M."/>
            <person name="Steele R.E."/>
            <person name="Finnerty J.R."/>
            <person name="Technau U."/>
            <person name="Martindale M.Q."/>
            <person name="Rokhsar D.S."/>
        </authorList>
    </citation>
    <scope>NUCLEOTIDE SEQUENCE [LARGE SCALE GENOMIC DNA]</scope>
    <source>
        <strain evidence="4">CH2 X CH6</strain>
    </source>
</reference>
<dbReference type="PANTHER" id="PTHR15606:SF4">
    <property type="entry name" value="DNAJ HOMOLOG SUBFAMILY C MEMBER 8"/>
    <property type="match status" value="1"/>
</dbReference>
<dbReference type="STRING" id="45351.A7SBT2"/>
<feature type="region of interest" description="Disordered" evidence="1">
    <location>
        <begin position="124"/>
        <end position="144"/>
    </location>
</feature>
<evidence type="ECO:0000313" key="3">
    <source>
        <dbReference type="EMBL" id="EDO38846.1"/>
    </source>
</evidence>
<sequence length="224" mass="26644">MAAAGGEKAFSSFMTEVKQIEQRDSVLTSGQQIERLTKPGSKYLNLNPYEVLQLFPETPEDEVKKQYRKLSFLVHPDKNREDAERAQKAFEAVNEAYKTIQDEDKMKRIKEILDEANAMVREKIKEKKKQAKKDGKEEIEEDDPVKFKKFHHAITVKLFADYEIKRQAQEKKDADLRKRQREEEIKQEEEVKRKKEWEKQWEDSRNERVDSWRNFQSTSKSSTK</sequence>
<organism evidence="3 4">
    <name type="scientific">Nematostella vectensis</name>
    <name type="common">Starlet sea anemone</name>
    <dbReference type="NCBI Taxonomy" id="45351"/>
    <lineage>
        <taxon>Eukaryota</taxon>
        <taxon>Metazoa</taxon>
        <taxon>Cnidaria</taxon>
        <taxon>Anthozoa</taxon>
        <taxon>Hexacorallia</taxon>
        <taxon>Actiniaria</taxon>
        <taxon>Edwardsiidae</taxon>
        <taxon>Nematostella</taxon>
    </lineage>
</organism>
<dbReference type="PhylomeDB" id="A7SBT2"/>
<dbReference type="InterPro" id="IPR036869">
    <property type="entry name" value="J_dom_sf"/>
</dbReference>
<dbReference type="InterPro" id="IPR001623">
    <property type="entry name" value="DnaJ_domain"/>
</dbReference>
<feature type="compositionally biased region" description="Polar residues" evidence="1">
    <location>
        <begin position="213"/>
        <end position="224"/>
    </location>
</feature>
<dbReference type="InParanoid" id="A7SBT2"/>
<dbReference type="HOGENOM" id="CLU_070940_2_0_1"/>
<dbReference type="OrthoDB" id="342454at2759"/>
<protein>
    <recommendedName>
        <fullName evidence="2">J domain-containing protein</fullName>
    </recommendedName>
</protein>
<evidence type="ECO:0000313" key="4">
    <source>
        <dbReference type="Proteomes" id="UP000001593"/>
    </source>
</evidence>
<dbReference type="KEGG" id="nve:5510437"/>
<dbReference type="PANTHER" id="PTHR15606">
    <property type="entry name" value="DNAJ HOMOLOG SUBFAMILY C MEMBER 8/LIPOPOLYSACCHARIDE SPECIFIC RESPONSE-7-RELATED"/>
    <property type="match status" value="1"/>
</dbReference>
<dbReference type="EMBL" id="DS469618">
    <property type="protein sequence ID" value="EDO38846.1"/>
    <property type="molecule type" value="Genomic_DNA"/>
</dbReference>
<dbReference type="OMA" id="EIVNKAW"/>
<gene>
    <name evidence="3" type="ORF">NEMVEDRAFT_v1g168739</name>
</gene>
<proteinExistence type="predicted"/>
<feature type="compositionally biased region" description="Basic and acidic residues" evidence="1">
    <location>
        <begin position="169"/>
        <end position="211"/>
    </location>
</feature>
<feature type="non-terminal residue" evidence="3">
    <location>
        <position position="1"/>
    </location>
</feature>
<dbReference type="Gene3D" id="1.10.287.110">
    <property type="entry name" value="DnaJ domain"/>
    <property type="match status" value="1"/>
</dbReference>
<dbReference type="PRINTS" id="PR00625">
    <property type="entry name" value="JDOMAIN"/>
</dbReference>
<dbReference type="InterPro" id="IPR042858">
    <property type="entry name" value="DNAJC8"/>
</dbReference>
<dbReference type="AlphaFoldDB" id="A7SBT2"/>
<dbReference type="GO" id="GO:0005634">
    <property type="term" value="C:nucleus"/>
    <property type="evidence" value="ECO:0000318"/>
    <property type="project" value="GO_Central"/>
</dbReference>
<dbReference type="Proteomes" id="UP000001593">
    <property type="component" value="Unassembled WGS sequence"/>
</dbReference>
<evidence type="ECO:0000256" key="1">
    <source>
        <dbReference type="SAM" id="MobiDB-lite"/>
    </source>
</evidence>
<evidence type="ECO:0000259" key="2">
    <source>
        <dbReference type="PROSITE" id="PS50076"/>
    </source>
</evidence>
<feature type="domain" description="J" evidence="2">
    <location>
        <begin position="47"/>
        <end position="117"/>
    </location>
</feature>